<dbReference type="GO" id="GO:0006310">
    <property type="term" value="P:DNA recombination"/>
    <property type="evidence" value="ECO:0007669"/>
    <property type="project" value="UniProtKB-KW"/>
</dbReference>
<proteinExistence type="predicted"/>
<dbReference type="SUPFAM" id="SSF56349">
    <property type="entry name" value="DNA breaking-rejoining enzymes"/>
    <property type="match status" value="1"/>
</dbReference>
<protein>
    <recommendedName>
        <fullName evidence="4">Integrase</fullName>
    </recommendedName>
</protein>
<evidence type="ECO:0008006" key="4">
    <source>
        <dbReference type="Google" id="ProtNLM"/>
    </source>
</evidence>
<dbReference type="InterPro" id="IPR011010">
    <property type="entry name" value="DNA_brk_join_enz"/>
</dbReference>
<evidence type="ECO:0000313" key="3">
    <source>
        <dbReference type="Proteomes" id="UP000019131"/>
    </source>
</evidence>
<evidence type="ECO:0000313" key="2">
    <source>
        <dbReference type="EMBL" id="GAE84382.1"/>
    </source>
</evidence>
<dbReference type="Proteomes" id="UP000019131">
    <property type="component" value="Unassembled WGS sequence"/>
</dbReference>
<sequence>MGNLQRYINKCMKLLAKELNINGGSLTYYSARKTFAQFAAEIGIPYPIIEYCLGHSIKTSITINSYVRVKPYQADAAIKRVVEYVNNPEVFRPYIEMRSQIQMMLM</sequence>
<dbReference type="STRING" id="1445607.JCM10512_2717"/>
<dbReference type="Gene3D" id="1.10.443.10">
    <property type="entry name" value="Intergrase catalytic core"/>
    <property type="match status" value="1"/>
</dbReference>
<dbReference type="AlphaFoldDB" id="W4UU81"/>
<dbReference type="InterPro" id="IPR013762">
    <property type="entry name" value="Integrase-like_cat_sf"/>
</dbReference>
<dbReference type="GO" id="GO:0015074">
    <property type="term" value="P:DNA integration"/>
    <property type="evidence" value="ECO:0007669"/>
    <property type="project" value="InterPro"/>
</dbReference>
<keyword evidence="3" id="KW-1185">Reference proteome</keyword>
<reference evidence="2 3" key="1">
    <citation type="journal article" date="2014" name="Genome Announc.">
        <title>Draft Genome Sequence of Bacteroides reticulotermitis Strain JCM 10512T, Isolated from the Gut of a Termite.</title>
        <authorList>
            <person name="Yuki M."/>
            <person name="Oshima K."/>
            <person name="Suda W."/>
            <person name="Sakamoto M."/>
            <person name="Iida T."/>
            <person name="Hattori M."/>
            <person name="Ohkuma M."/>
        </authorList>
    </citation>
    <scope>NUCLEOTIDE SEQUENCE [LARGE SCALE GENOMIC DNA]</scope>
    <source>
        <strain evidence="2 3">JCM 10512</strain>
    </source>
</reference>
<name>W4UU81_9BACE</name>
<dbReference type="EMBL" id="BAIV01000015">
    <property type="protein sequence ID" value="GAE84382.1"/>
    <property type="molecule type" value="Genomic_DNA"/>
</dbReference>
<keyword evidence="1" id="KW-0233">DNA recombination</keyword>
<dbReference type="GO" id="GO:0003677">
    <property type="term" value="F:DNA binding"/>
    <property type="evidence" value="ECO:0007669"/>
    <property type="project" value="InterPro"/>
</dbReference>
<organism evidence="2 3">
    <name type="scientific">Bacteroides reticulotermitis JCM 10512</name>
    <dbReference type="NCBI Taxonomy" id="1445607"/>
    <lineage>
        <taxon>Bacteria</taxon>
        <taxon>Pseudomonadati</taxon>
        <taxon>Bacteroidota</taxon>
        <taxon>Bacteroidia</taxon>
        <taxon>Bacteroidales</taxon>
        <taxon>Bacteroidaceae</taxon>
        <taxon>Bacteroides</taxon>
    </lineage>
</organism>
<comment type="caution">
    <text evidence="2">The sequence shown here is derived from an EMBL/GenBank/DDBJ whole genome shotgun (WGS) entry which is preliminary data.</text>
</comment>
<accession>W4UU81</accession>
<gene>
    <name evidence="2" type="ORF">JCM10512_2717</name>
</gene>
<evidence type="ECO:0000256" key="1">
    <source>
        <dbReference type="ARBA" id="ARBA00023172"/>
    </source>
</evidence>